<gene>
    <name evidence="3" type="ORF">CFAM422_007130</name>
</gene>
<feature type="transmembrane region" description="Helical" evidence="2">
    <location>
        <begin position="53"/>
        <end position="71"/>
    </location>
</feature>
<feature type="region of interest" description="Disordered" evidence="1">
    <location>
        <begin position="1"/>
        <end position="46"/>
    </location>
</feature>
<keyword evidence="4" id="KW-1185">Reference proteome</keyword>
<proteinExistence type="predicted"/>
<evidence type="ECO:0000313" key="4">
    <source>
        <dbReference type="Proteomes" id="UP000801864"/>
    </source>
</evidence>
<reference evidence="3 4" key="1">
    <citation type="submission" date="2018-06" db="EMBL/GenBank/DDBJ databases">
        <title>Genome analysis of cellulolytic fungus Trichoderma lentiforme CFAM-422.</title>
        <authorList>
            <person name="Steindorff A.S."/>
            <person name="Formighieri E.F."/>
            <person name="Midorikawa G.E.O."/>
            <person name="Tamietti M.S."/>
            <person name="Ramos E.Z."/>
            <person name="Silva A.S."/>
            <person name="Bon E.P.S."/>
            <person name="Mendes T.D."/>
            <person name="Damaso M.C.T."/>
            <person name="Favaro L.C.L."/>
        </authorList>
    </citation>
    <scope>NUCLEOTIDE SEQUENCE [LARGE SCALE GENOMIC DNA]</scope>
    <source>
        <strain evidence="3 4">CFAM-422</strain>
    </source>
</reference>
<keyword evidence="2" id="KW-1133">Transmembrane helix</keyword>
<evidence type="ECO:0000256" key="1">
    <source>
        <dbReference type="SAM" id="MobiDB-lite"/>
    </source>
</evidence>
<accession>A0A9P4XEY3</accession>
<evidence type="ECO:0000313" key="3">
    <source>
        <dbReference type="EMBL" id="KAF3069392.1"/>
    </source>
</evidence>
<sequence>MENGGGISMGGSIPDREHPQSYPQNAISLDGTGESPPPSYKVIQTPSAPPPPVLSLLSLLLLLLTISPYVTKRQTPKISKSVQLLSAFVRHLL</sequence>
<dbReference type="Proteomes" id="UP000801864">
    <property type="component" value="Unassembled WGS sequence"/>
</dbReference>
<dbReference type="EMBL" id="QLNT01000012">
    <property type="protein sequence ID" value="KAF3069392.1"/>
    <property type="molecule type" value="Genomic_DNA"/>
</dbReference>
<evidence type="ECO:0000256" key="2">
    <source>
        <dbReference type="SAM" id="Phobius"/>
    </source>
</evidence>
<keyword evidence="2" id="KW-0472">Membrane</keyword>
<comment type="caution">
    <text evidence="3">The sequence shown here is derived from an EMBL/GenBank/DDBJ whole genome shotgun (WGS) entry which is preliminary data.</text>
</comment>
<dbReference type="AlphaFoldDB" id="A0A9P4XEY3"/>
<organism evidence="3 4">
    <name type="scientific">Trichoderma lentiforme</name>
    <dbReference type="NCBI Taxonomy" id="1567552"/>
    <lineage>
        <taxon>Eukaryota</taxon>
        <taxon>Fungi</taxon>
        <taxon>Dikarya</taxon>
        <taxon>Ascomycota</taxon>
        <taxon>Pezizomycotina</taxon>
        <taxon>Sordariomycetes</taxon>
        <taxon>Hypocreomycetidae</taxon>
        <taxon>Hypocreales</taxon>
        <taxon>Hypocreaceae</taxon>
        <taxon>Trichoderma</taxon>
    </lineage>
</organism>
<keyword evidence="2" id="KW-0812">Transmembrane</keyword>
<name>A0A9P4XEY3_9HYPO</name>
<protein>
    <submittedName>
        <fullName evidence="3">Uncharacterized protein</fullName>
    </submittedName>
</protein>